<dbReference type="Proteomes" id="UP000579685">
    <property type="component" value="Unassembled WGS sequence"/>
</dbReference>
<comment type="caution">
    <text evidence="2">The sequence shown here is derived from an EMBL/GenBank/DDBJ whole genome shotgun (WGS) entry which is preliminary data.</text>
</comment>
<feature type="non-terminal residue" evidence="2">
    <location>
        <position position="1"/>
    </location>
</feature>
<evidence type="ECO:0000256" key="1">
    <source>
        <dbReference type="SAM" id="MobiDB-lite"/>
    </source>
</evidence>
<evidence type="ECO:0000313" key="2">
    <source>
        <dbReference type="EMBL" id="NXO73621.1"/>
    </source>
</evidence>
<feature type="compositionally biased region" description="Polar residues" evidence="1">
    <location>
        <begin position="1"/>
        <end position="10"/>
    </location>
</feature>
<dbReference type="EMBL" id="VXBQ01016560">
    <property type="protein sequence ID" value="NXO73621.1"/>
    <property type="molecule type" value="Genomic_DNA"/>
</dbReference>
<feature type="compositionally biased region" description="Polar residues" evidence="1">
    <location>
        <begin position="18"/>
        <end position="47"/>
    </location>
</feature>
<sequence>CSLLPTSSPSEHCKVEHSSSLAHTPSSEEISPTEFLQNSGLNSTTELSPPHDHSFKPPDTVSDDGKECEKKKRKIRETKR</sequence>
<evidence type="ECO:0000313" key="3">
    <source>
        <dbReference type="Proteomes" id="UP000579685"/>
    </source>
</evidence>
<feature type="region of interest" description="Disordered" evidence="1">
    <location>
        <begin position="1"/>
        <end position="80"/>
    </location>
</feature>
<name>A0A7L1UL49_PHANI</name>
<dbReference type="AlphaFoldDB" id="A0A7L1UL49"/>
<proteinExistence type="predicted"/>
<protein>
    <submittedName>
        <fullName evidence="2">RBP1 protein</fullName>
    </submittedName>
</protein>
<feature type="compositionally biased region" description="Basic residues" evidence="1">
    <location>
        <begin position="71"/>
        <end position="80"/>
    </location>
</feature>
<reference evidence="2 3" key="1">
    <citation type="submission" date="2019-09" db="EMBL/GenBank/DDBJ databases">
        <title>Bird 10,000 Genomes (B10K) Project - Family phase.</title>
        <authorList>
            <person name="Zhang G."/>
        </authorList>
    </citation>
    <scope>NUCLEOTIDE SEQUENCE [LARGE SCALE GENOMIC DNA]</scope>
    <source>
        <strain evidence="2">B10K-DU-002-32</strain>
        <tissue evidence="2">Muscle</tissue>
    </source>
</reference>
<gene>
    <name evidence="2" type="primary">Ralbp1_2</name>
    <name evidence="2" type="ORF">PHANIT_R04217</name>
</gene>
<organism evidence="2 3">
    <name type="scientific">Phainopepla nitens</name>
    <name type="common">Phainopepla</name>
    <dbReference type="NCBI Taxonomy" id="161653"/>
    <lineage>
        <taxon>Eukaryota</taxon>
        <taxon>Metazoa</taxon>
        <taxon>Chordata</taxon>
        <taxon>Craniata</taxon>
        <taxon>Vertebrata</taxon>
        <taxon>Euteleostomi</taxon>
        <taxon>Archelosauria</taxon>
        <taxon>Archosauria</taxon>
        <taxon>Dinosauria</taxon>
        <taxon>Saurischia</taxon>
        <taxon>Theropoda</taxon>
        <taxon>Coelurosauria</taxon>
        <taxon>Aves</taxon>
        <taxon>Neognathae</taxon>
        <taxon>Neoaves</taxon>
        <taxon>Telluraves</taxon>
        <taxon>Australaves</taxon>
        <taxon>Passeriformes</taxon>
        <taxon>Bombycillidae</taxon>
        <taxon>Phainopepla</taxon>
    </lineage>
</organism>
<keyword evidence="3" id="KW-1185">Reference proteome</keyword>
<accession>A0A7L1UL49</accession>
<feature type="non-terminal residue" evidence="2">
    <location>
        <position position="80"/>
    </location>
</feature>